<dbReference type="Gene3D" id="2.60.40.1280">
    <property type="match status" value="1"/>
</dbReference>
<dbReference type="InterPro" id="IPR008966">
    <property type="entry name" value="Adhesion_dom_sf"/>
</dbReference>
<keyword evidence="3" id="KW-0964">Secreted</keyword>
<keyword evidence="5" id="KW-0572">Peptidoglycan-anchor</keyword>
<evidence type="ECO:0000256" key="8">
    <source>
        <dbReference type="SAM" id="SignalP"/>
    </source>
</evidence>
<evidence type="ECO:0000259" key="9">
    <source>
        <dbReference type="PROSITE" id="PS50847"/>
    </source>
</evidence>
<comment type="subcellular location">
    <subcellularLocation>
        <location evidence="1">Secreted</location>
        <location evidence="1">Cell wall</location>
        <topology evidence="1">Peptidoglycan-anchor</topology>
    </subcellularLocation>
</comment>
<evidence type="ECO:0000256" key="4">
    <source>
        <dbReference type="ARBA" id="ARBA00022729"/>
    </source>
</evidence>
<feature type="transmembrane region" description="Helical" evidence="7">
    <location>
        <begin position="462"/>
        <end position="482"/>
    </location>
</feature>
<keyword evidence="11" id="KW-1185">Reference proteome</keyword>
<evidence type="ECO:0000256" key="7">
    <source>
        <dbReference type="SAM" id="Phobius"/>
    </source>
</evidence>
<organism evidence="10 11">
    <name type="scientific">Nocardioides dubius</name>
    <dbReference type="NCBI Taxonomy" id="317019"/>
    <lineage>
        <taxon>Bacteria</taxon>
        <taxon>Bacillati</taxon>
        <taxon>Actinomycetota</taxon>
        <taxon>Actinomycetes</taxon>
        <taxon>Propionibacteriales</taxon>
        <taxon>Nocardioidaceae</taxon>
        <taxon>Nocardioides</taxon>
    </lineage>
</organism>
<feature type="compositionally biased region" description="Low complexity" evidence="6">
    <location>
        <begin position="407"/>
        <end position="420"/>
    </location>
</feature>
<reference evidence="10 11" key="1">
    <citation type="journal article" date="2019" name="Int. J. Syst. Evol. Microbiol.">
        <title>The Global Catalogue of Microorganisms (GCM) 10K type strain sequencing project: providing services to taxonomists for standard genome sequencing and annotation.</title>
        <authorList>
            <consortium name="The Broad Institute Genomics Platform"/>
            <consortium name="The Broad Institute Genome Sequencing Center for Infectious Disease"/>
            <person name="Wu L."/>
            <person name="Ma J."/>
        </authorList>
    </citation>
    <scope>NUCLEOTIDE SEQUENCE [LARGE SCALE GENOMIC DNA]</scope>
    <source>
        <strain evidence="10 11">JCM 13008</strain>
    </source>
</reference>
<sequence length="488" mass="50260">MALLLPVLAVLAFAPSASAEEIDAITGVEITTRTDEVNRYERLALEATWAVPDDARAGDTFSLQIPAGTPGDVNIFAGSFDLLAEDGSVVGTCTMSPKQITCTLSDYVETHDGVSGTLSFWAQANATTDSDDFLFRTGTGVEIRTPIPGGGVVPEAGTPAPTKPEKYGWTNAAGTVATYYIVIPGKDLDATRTEVVDTYDARLSLRGAVQVRSIATSAWDPQDWASGHTPVPADQYTLAHDEAAHSITVVFGAIPARAENLYVISYQLDLPADAQSGDRFRNDVVASSGWTASETVTLYGGSGTGDGTRQRSLRILKRVEGTTTAASFTFQVACLRDGEPISGFPASVVVTPEQSGTIGGLPVGATCTLTETEDGGASEVSYQPGQVIEVTAQSPSTIEVTATNVFTPSETPSPSESPSESPSPSPSGSPSDSPSEAAPDSGVLPSSETAGALPDTGSPSELLAAAALGVVVLTGGVVLLAAGRARRG</sequence>
<dbReference type="PROSITE" id="PS50847">
    <property type="entry name" value="GRAM_POS_ANCHORING"/>
    <property type="match status" value="1"/>
</dbReference>
<gene>
    <name evidence="10" type="ORF">GCM10009668_26710</name>
</gene>
<feature type="signal peptide" evidence="8">
    <location>
        <begin position="1"/>
        <end position="19"/>
    </location>
</feature>
<evidence type="ECO:0000256" key="5">
    <source>
        <dbReference type="ARBA" id="ARBA00023088"/>
    </source>
</evidence>
<evidence type="ECO:0000256" key="1">
    <source>
        <dbReference type="ARBA" id="ARBA00004168"/>
    </source>
</evidence>
<dbReference type="Pfam" id="PF17961">
    <property type="entry name" value="Big_8"/>
    <property type="match status" value="1"/>
</dbReference>
<dbReference type="Pfam" id="PF19407">
    <property type="entry name" value="DUF5979"/>
    <property type="match status" value="1"/>
</dbReference>
<comment type="caution">
    <text evidence="10">The sequence shown here is derived from an EMBL/GenBank/DDBJ whole genome shotgun (WGS) entry which is preliminary data.</text>
</comment>
<keyword evidence="4 8" id="KW-0732">Signal</keyword>
<keyword evidence="7" id="KW-0812">Transmembrane</keyword>
<dbReference type="EMBL" id="BAAALG010000011">
    <property type="protein sequence ID" value="GAA1105855.1"/>
    <property type="molecule type" value="Genomic_DNA"/>
</dbReference>
<dbReference type="InterPro" id="IPR019931">
    <property type="entry name" value="LPXTG_anchor"/>
</dbReference>
<feature type="domain" description="Gram-positive cocci surface proteins LPxTG" evidence="9">
    <location>
        <begin position="453"/>
        <end position="488"/>
    </location>
</feature>
<keyword evidence="7" id="KW-1133">Transmembrane helix</keyword>
<evidence type="ECO:0000313" key="10">
    <source>
        <dbReference type="EMBL" id="GAA1105855.1"/>
    </source>
</evidence>
<protein>
    <recommendedName>
        <fullName evidence="9">Gram-positive cocci surface proteins LPxTG domain-containing protein</fullName>
    </recommendedName>
</protein>
<evidence type="ECO:0000313" key="11">
    <source>
        <dbReference type="Proteomes" id="UP001501581"/>
    </source>
</evidence>
<dbReference type="InterPro" id="IPR046022">
    <property type="entry name" value="DUF5979"/>
</dbReference>
<feature type="compositionally biased region" description="Low complexity" evidence="6">
    <location>
        <begin position="428"/>
        <end position="442"/>
    </location>
</feature>
<keyword evidence="2" id="KW-0134">Cell wall</keyword>
<evidence type="ECO:0000256" key="6">
    <source>
        <dbReference type="SAM" id="MobiDB-lite"/>
    </source>
</evidence>
<dbReference type="SUPFAM" id="SSF49401">
    <property type="entry name" value="Bacterial adhesins"/>
    <property type="match status" value="1"/>
</dbReference>
<accession>A0ABN1TWB1</accession>
<evidence type="ECO:0000256" key="3">
    <source>
        <dbReference type="ARBA" id="ARBA00022525"/>
    </source>
</evidence>
<keyword evidence="7" id="KW-0472">Membrane</keyword>
<proteinExistence type="predicted"/>
<name>A0ABN1TWB1_9ACTN</name>
<dbReference type="InterPro" id="IPR011252">
    <property type="entry name" value="Fibrogen-bd_dom1"/>
</dbReference>
<feature type="chain" id="PRO_5046217058" description="Gram-positive cocci surface proteins LPxTG domain-containing protein" evidence="8">
    <location>
        <begin position="20"/>
        <end position="488"/>
    </location>
</feature>
<evidence type="ECO:0000256" key="2">
    <source>
        <dbReference type="ARBA" id="ARBA00022512"/>
    </source>
</evidence>
<feature type="region of interest" description="Disordered" evidence="6">
    <location>
        <begin position="405"/>
        <end position="459"/>
    </location>
</feature>
<dbReference type="Proteomes" id="UP001501581">
    <property type="component" value="Unassembled WGS sequence"/>
</dbReference>
<dbReference type="InterPro" id="IPR041171">
    <property type="entry name" value="SDR_Ig"/>
</dbReference>